<dbReference type="AlphaFoldDB" id="A0A163SQF5"/>
<accession>A0A163SQF5</accession>
<keyword evidence="1" id="KW-0812">Transmembrane</keyword>
<dbReference type="RefSeq" id="WP_068707122.1">
    <property type="nucleotide sequence ID" value="NZ_LRIE01000045.1"/>
</dbReference>
<feature type="transmembrane region" description="Helical" evidence="1">
    <location>
        <begin position="39"/>
        <end position="58"/>
    </location>
</feature>
<feature type="transmembrane region" description="Helical" evidence="1">
    <location>
        <begin position="70"/>
        <end position="100"/>
    </location>
</feature>
<proteinExistence type="predicted"/>
<gene>
    <name evidence="2" type="ORF">OJAG_06450</name>
</gene>
<dbReference type="PATRIC" id="fig|43678.3.peg.680"/>
<dbReference type="Pfam" id="PF05437">
    <property type="entry name" value="AzlD"/>
    <property type="match status" value="1"/>
</dbReference>
<organism evidence="2 3">
    <name type="scientific">Oerskovia enterophila</name>
    <dbReference type="NCBI Taxonomy" id="43678"/>
    <lineage>
        <taxon>Bacteria</taxon>
        <taxon>Bacillati</taxon>
        <taxon>Actinomycetota</taxon>
        <taxon>Actinomycetes</taxon>
        <taxon>Micrococcales</taxon>
        <taxon>Cellulomonadaceae</taxon>
        <taxon>Oerskovia</taxon>
    </lineage>
</organism>
<evidence type="ECO:0000313" key="3">
    <source>
        <dbReference type="Proteomes" id="UP000076447"/>
    </source>
</evidence>
<keyword evidence="1" id="KW-1133">Transmembrane helix</keyword>
<evidence type="ECO:0000313" key="2">
    <source>
        <dbReference type="EMBL" id="KZM36660.1"/>
    </source>
</evidence>
<sequence length="106" mass="10617">MSDAALWATVVAASLVCLGLKLAGHLIPEHWLASDRVSRTAALVTASLLAALVAVQTVEDGQGIAIDARLPALGVAAVALALRAPFLLVVVLAAATAAGLRALGFP</sequence>
<dbReference type="STRING" id="43678.OJAG_06450"/>
<protein>
    <submittedName>
        <fullName evidence="2">Branched-chain amino acid transport protein (AzlD)</fullName>
    </submittedName>
</protein>
<dbReference type="Proteomes" id="UP000076447">
    <property type="component" value="Unassembled WGS sequence"/>
</dbReference>
<name>A0A163SQF5_9CELL</name>
<reference evidence="2 3" key="1">
    <citation type="submission" date="2016-01" db="EMBL/GenBank/DDBJ databases">
        <title>Genome sequence of Oerskovia enterophila VJag, an agar and cellulose degrading bacterium.</title>
        <authorList>
            <person name="Poehlein A."/>
            <person name="Jag V."/>
            <person name="Bengelsdorf F."/>
            <person name="Duerre P."/>
            <person name="Daniel R."/>
        </authorList>
    </citation>
    <scope>NUCLEOTIDE SEQUENCE [LARGE SCALE GENOMIC DNA]</scope>
    <source>
        <strain evidence="2 3">VJag</strain>
    </source>
</reference>
<evidence type="ECO:0000256" key="1">
    <source>
        <dbReference type="SAM" id="Phobius"/>
    </source>
</evidence>
<dbReference type="EMBL" id="LRIE01000045">
    <property type="protein sequence ID" value="KZM36660.1"/>
    <property type="molecule type" value="Genomic_DNA"/>
</dbReference>
<comment type="caution">
    <text evidence="2">The sequence shown here is derived from an EMBL/GenBank/DDBJ whole genome shotgun (WGS) entry which is preliminary data.</text>
</comment>
<keyword evidence="1" id="KW-0472">Membrane</keyword>
<dbReference type="InterPro" id="IPR008407">
    <property type="entry name" value="Brnchd-chn_aa_trnsp_AzlD"/>
</dbReference>
<dbReference type="OrthoDB" id="3733498at2"/>